<comment type="caution">
    <text evidence="1">The sequence shown here is derived from an EMBL/GenBank/DDBJ whole genome shotgun (WGS) entry which is preliminary data.</text>
</comment>
<dbReference type="Gene3D" id="1.10.1740.10">
    <property type="match status" value="1"/>
</dbReference>
<evidence type="ECO:0000313" key="2">
    <source>
        <dbReference type="Proteomes" id="UP000076967"/>
    </source>
</evidence>
<dbReference type="AlphaFoldDB" id="A0A168M7M1"/>
<name>A0A168M7M1_9BACL</name>
<sequence length="59" mass="7017">MEECAHGNDDEQRWISRVLEGHKEEYTFLVNKYKNKIYGLLRGMGADQQDAQDLTQTRW</sequence>
<dbReference type="GO" id="GO:0003700">
    <property type="term" value="F:DNA-binding transcription factor activity"/>
    <property type="evidence" value="ECO:0007669"/>
    <property type="project" value="InterPro"/>
</dbReference>
<accession>A0A168M7M1</accession>
<dbReference type="EMBL" id="LVJH01000007">
    <property type="protein sequence ID" value="OAB44330.1"/>
    <property type="molecule type" value="Genomic_DNA"/>
</dbReference>
<dbReference type="GO" id="GO:0006352">
    <property type="term" value="P:DNA-templated transcription initiation"/>
    <property type="evidence" value="ECO:0007669"/>
    <property type="project" value="InterPro"/>
</dbReference>
<dbReference type="Proteomes" id="UP000076967">
    <property type="component" value="Unassembled WGS sequence"/>
</dbReference>
<gene>
    <name evidence="1" type="ORF">PGLA_06620</name>
</gene>
<dbReference type="SUPFAM" id="SSF88946">
    <property type="entry name" value="Sigma2 domain of RNA polymerase sigma factors"/>
    <property type="match status" value="1"/>
</dbReference>
<dbReference type="RefSeq" id="WP_068530564.1">
    <property type="nucleotide sequence ID" value="NZ_LVJH01000007.1"/>
</dbReference>
<dbReference type="OrthoDB" id="9785675at2"/>
<keyword evidence="2" id="KW-1185">Reference proteome</keyword>
<evidence type="ECO:0000313" key="1">
    <source>
        <dbReference type="EMBL" id="OAB44330.1"/>
    </source>
</evidence>
<proteinExistence type="predicted"/>
<protein>
    <submittedName>
        <fullName evidence="1">Uncharacterized protein</fullName>
    </submittedName>
</protein>
<organism evidence="1 2">
    <name type="scientific">Paenibacillus glacialis</name>
    <dbReference type="NCBI Taxonomy" id="494026"/>
    <lineage>
        <taxon>Bacteria</taxon>
        <taxon>Bacillati</taxon>
        <taxon>Bacillota</taxon>
        <taxon>Bacilli</taxon>
        <taxon>Bacillales</taxon>
        <taxon>Paenibacillaceae</taxon>
        <taxon>Paenibacillus</taxon>
    </lineage>
</organism>
<reference evidence="1 2" key="1">
    <citation type="submission" date="2016-03" db="EMBL/GenBank/DDBJ databases">
        <title>Draft genome sequence of Paenibacillus glacialis DSM 22343.</title>
        <authorList>
            <person name="Shin S.-K."/>
            <person name="Yi H."/>
        </authorList>
    </citation>
    <scope>NUCLEOTIDE SEQUENCE [LARGE SCALE GENOMIC DNA]</scope>
    <source>
        <strain evidence="1 2">DSM 22343</strain>
    </source>
</reference>
<dbReference type="STRING" id="494026.PGLA_06620"/>
<dbReference type="InterPro" id="IPR013325">
    <property type="entry name" value="RNA_pol_sigma_r2"/>
</dbReference>